<dbReference type="FunFam" id="2.20.28.10:FF:000006">
    <property type="entry name" value="DNA helicase"/>
    <property type="match status" value="1"/>
</dbReference>
<dbReference type="PANTHER" id="PTHR11630:SF46">
    <property type="entry name" value="DNA REPLICATION LICENSING FACTOR MCM3-RELATED"/>
    <property type="match status" value="1"/>
</dbReference>
<dbReference type="Gene3D" id="2.40.50.140">
    <property type="entry name" value="Nucleic acid-binding proteins"/>
    <property type="match status" value="1"/>
</dbReference>
<keyword evidence="3 11" id="KW-0235">DNA replication</keyword>
<dbReference type="Pfam" id="PF17207">
    <property type="entry name" value="MCM_OB"/>
    <property type="match status" value="1"/>
</dbReference>
<sequence>MDLISHEDENRAREITLEYLNFLDDSDGNKTYTQKCEDMVKENGSRMIINLNELRKKLPERVNGLLRNFVPEILCLQQAVKDYVSRLDPDYGKSKDFNVGFEGSFGDRHVNPRTLKSQFLGNLVCCEGIVTKCSALRPKVVRSVHYCPATKKTFERRYTDLTTYEAFPSSNVYPTEDENKNPLETEYGLSTYRDHQMFSIQELPEYAPPGQLPRSVDVVADDDLADSCKPGDRVRVIGLYRCLPNKQNGYSSGSFRSIIISNNIQLLSKEMQPNFLPDDIKNIRKMSRQKNIFDTLARSLAPSIWGHEEVKKAILCLLLGGNEKLLQNGSHIRGDINILLIGDPSVAKSQLLRYVLHTAPRAVATTGRGSSGVGLTAAVTTDIDSGERRLEAGAMVLADRGIVCIDEFDKMSDIDRTAIHEVMEQGRVTIAKAGIHAKLNARCSVLAAANPVFGRYDSFKSPMENIGMQDSLLSRFDLIFVLMDEHDPENDNSIAEHILKLHQYRTPGEPDGTVLPMGTAVEKLTTFDVEEDESSTNEICIKSKEWCAGKIRDKLLTVQFVRKYIHMAKSLKPKLTEEACAFISSCYSDLRSFDTSITDRERTMPVTVRQLETLIRVSTAMAKARLAKNIERSDAEKAYQLLYYACFKEKPKERLEMEEKQRKKHRTKSESDGTDDEESDVSDNLNVSEETTVQTSLRRSKRRGMQEDSQISGSADSSAMDVTPSFDGTSTADLSGPSVKRLRQETPSISIDRYKKFRRFLRKAFDDNDSMDDMIEVSVIKSAIQEQAGFVPFSDKEFEAAFEQLSSENIIMMVDNRITLI</sequence>
<keyword evidence="6 11" id="KW-0347">Helicase</keyword>
<feature type="domain" description="MCM C-terminal AAA(+) ATPase" evidence="13">
    <location>
        <begin position="292"/>
        <end position="498"/>
    </location>
</feature>
<evidence type="ECO:0000259" key="13">
    <source>
        <dbReference type="PROSITE" id="PS50051"/>
    </source>
</evidence>
<evidence type="ECO:0000313" key="14">
    <source>
        <dbReference type="EMBL" id="VDM98054.1"/>
    </source>
</evidence>
<comment type="similarity">
    <text evidence="2 10">Belongs to the MCM family.</text>
</comment>
<keyword evidence="7 10" id="KW-0067">ATP-binding</keyword>
<dbReference type="Gene3D" id="2.20.28.10">
    <property type="match status" value="1"/>
</dbReference>
<dbReference type="GO" id="GO:0003697">
    <property type="term" value="F:single-stranded DNA binding"/>
    <property type="evidence" value="ECO:0007669"/>
    <property type="project" value="TreeGrafter"/>
</dbReference>
<dbReference type="SMART" id="SM00350">
    <property type="entry name" value="MCM"/>
    <property type="match status" value="1"/>
</dbReference>
<dbReference type="OMA" id="NVYPQED"/>
<dbReference type="GO" id="GO:0017116">
    <property type="term" value="F:single-stranded DNA helicase activity"/>
    <property type="evidence" value="ECO:0007669"/>
    <property type="project" value="TreeGrafter"/>
</dbReference>
<feature type="compositionally biased region" description="Polar residues" evidence="12">
    <location>
        <begin position="684"/>
        <end position="697"/>
    </location>
</feature>
<evidence type="ECO:0000256" key="11">
    <source>
        <dbReference type="RuleBase" id="RU368061"/>
    </source>
</evidence>
<dbReference type="InterPro" id="IPR027925">
    <property type="entry name" value="MCM_N"/>
</dbReference>
<dbReference type="GO" id="GO:0042555">
    <property type="term" value="C:MCM complex"/>
    <property type="evidence" value="ECO:0007669"/>
    <property type="project" value="UniProtKB-UniRule"/>
</dbReference>
<evidence type="ECO:0000256" key="2">
    <source>
        <dbReference type="ARBA" id="ARBA00008010"/>
    </source>
</evidence>
<evidence type="ECO:0000256" key="7">
    <source>
        <dbReference type="ARBA" id="ARBA00022840"/>
    </source>
</evidence>
<gene>
    <name evidence="14" type="ORF">TCLT_LOCUS2221</name>
</gene>
<comment type="subunit">
    <text evidence="11">Component of the MCM2-7 complex.</text>
</comment>
<feature type="region of interest" description="Disordered" evidence="12">
    <location>
        <begin position="655"/>
        <end position="741"/>
    </location>
</feature>
<accession>A0A0N5CPS0</accession>
<dbReference type="GO" id="GO:0005524">
    <property type="term" value="F:ATP binding"/>
    <property type="evidence" value="ECO:0007669"/>
    <property type="project" value="UniProtKB-UniRule"/>
</dbReference>
<dbReference type="Pfam" id="PF14551">
    <property type="entry name" value="MCM_N"/>
    <property type="match status" value="1"/>
</dbReference>
<dbReference type="WBParaSite" id="TCLT_0000222001-mRNA-1">
    <property type="protein sequence ID" value="TCLT_0000222001-mRNA-1"/>
    <property type="gene ID" value="TCLT_0000222001"/>
</dbReference>
<feature type="compositionally biased region" description="Acidic residues" evidence="12">
    <location>
        <begin position="672"/>
        <end position="681"/>
    </location>
</feature>
<dbReference type="Pfam" id="PF17855">
    <property type="entry name" value="MCM_lid"/>
    <property type="match status" value="1"/>
</dbReference>
<dbReference type="Gene3D" id="3.30.1640.10">
    <property type="entry name" value="mini-chromosome maintenance (MCM) complex, chain A, domain 1"/>
    <property type="match status" value="1"/>
</dbReference>
<dbReference type="STRING" id="103827.A0A0N5CPS0"/>
<dbReference type="InterPro" id="IPR018525">
    <property type="entry name" value="MCM_CS"/>
</dbReference>
<dbReference type="InterPro" id="IPR012340">
    <property type="entry name" value="NA-bd_OB-fold"/>
</dbReference>
<name>A0A0N5CPS0_THECL</name>
<reference evidence="16" key="1">
    <citation type="submission" date="2017-02" db="UniProtKB">
        <authorList>
            <consortium name="WormBaseParasite"/>
        </authorList>
    </citation>
    <scope>IDENTIFICATION</scope>
</reference>
<dbReference type="SUPFAM" id="SSF50249">
    <property type="entry name" value="Nucleic acid-binding proteins"/>
    <property type="match status" value="1"/>
</dbReference>
<dbReference type="GO" id="GO:0016787">
    <property type="term" value="F:hydrolase activity"/>
    <property type="evidence" value="ECO:0007669"/>
    <property type="project" value="UniProtKB-KW"/>
</dbReference>
<dbReference type="InterPro" id="IPR041562">
    <property type="entry name" value="MCM_lid"/>
</dbReference>
<dbReference type="SMART" id="SM00382">
    <property type="entry name" value="AAA"/>
    <property type="match status" value="1"/>
</dbReference>
<dbReference type="GO" id="GO:1902975">
    <property type="term" value="P:mitotic DNA replication initiation"/>
    <property type="evidence" value="ECO:0007669"/>
    <property type="project" value="TreeGrafter"/>
</dbReference>
<dbReference type="InterPro" id="IPR031327">
    <property type="entry name" value="MCM"/>
</dbReference>
<evidence type="ECO:0000256" key="12">
    <source>
        <dbReference type="SAM" id="MobiDB-lite"/>
    </source>
</evidence>
<dbReference type="GO" id="GO:0005634">
    <property type="term" value="C:nucleus"/>
    <property type="evidence" value="ECO:0007669"/>
    <property type="project" value="UniProtKB-SubCell"/>
</dbReference>
<keyword evidence="8 10" id="KW-0238">DNA-binding</keyword>
<evidence type="ECO:0000256" key="1">
    <source>
        <dbReference type="ARBA" id="ARBA00004123"/>
    </source>
</evidence>
<protein>
    <recommendedName>
        <fullName evidence="11">DNA replication licensing factor MCM3</fullName>
        <ecNumber evidence="11">3.6.4.12</ecNumber>
    </recommendedName>
</protein>
<evidence type="ECO:0000256" key="4">
    <source>
        <dbReference type="ARBA" id="ARBA00022741"/>
    </source>
</evidence>
<evidence type="ECO:0000256" key="6">
    <source>
        <dbReference type="ARBA" id="ARBA00022806"/>
    </source>
</evidence>
<keyword evidence="15" id="KW-1185">Reference proteome</keyword>
<dbReference type="PROSITE" id="PS00847">
    <property type="entry name" value="MCM_1"/>
    <property type="match status" value="1"/>
</dbReference>
<dbReference type="CDD" id="cd17754">
    <property type="entry name" value="MCM3"/>
    <property type="match status" value="1"/>
</dbReference>
<dbReference type="InterPro" id="IPR008046">
    <property type="entry name" value="Mcm3"/>
</dbReference>
<comment type="catalytic activity">
    <reaction evidence="11">
        <text>ATP + H2O = ADP + phosphate + H(+)</text>
        <dbReference type="Rhea" id="RHEA:13065"/>
        <dbReference type="ChEBI" id="CHEBI:15377"/>
        <dbReference type="ChEBI" id="CHEBI:15378"/>
        <dbReference type="ChEBI" id="CHEBI:30616"/>
        <dbReference type="ChEBI" id="CHEBI:43474"/>
        <dbReference type="ChEBI" id="CHEBI:456216"/>
        <dbReference type="EC" id="3.6.4.12"/>
    </reaction>
</comment>
<dbReference type="PRINTS" id="PR01657">
    <property type="entry name" value="MCMFAMILY"/>
</dbReference>
<dbReference type="InterPro" id="IPR056575">
    <property type="entry name" value="WH_MCM3_C"/>
</dbReference>
<proteinExistence type="inferred from homology"/>
<dbReference type="InterPro" id="IPR027417">
    <property type="entry name" value="P-loop_NTPase"/>
</dbReference>
<dbReference type="AlphaFoldDB" id="A0A0N5CPS0"/>
<dbReference type="GO" id="GO:0000727">
    <property type="term" value="P:double-strand break repair via break-induced replication"/>
    <property type="evidence" value="ECO:0007669"/>
    <property type="project" value="TreeGrafter"/>
</dbReference>
<dbReference type="SUPFAM" id="SSF52540">
    <property type="entry name" value="P-loop containing nucleoside triphosphate hydrolases"/>
    <property type="match status" value="1"/>
</dbReference>
<dbReference type="OrthoDB" id="1882346at2759"/>
<dbReference type="Pfam" id="PF23191">
    <property type="entry name" value="WHD_MCM3_C"/>
    <property type="match status" value="1"/>
</dbReference>
<keyword evidence="9 11" id="KW-0539">Nucleus</keyword>
<dbReference type="InterPro" id="IPR001208">
    <property type="entry name" value="MCM_dom"/>
</dbReference>
<dbReference type="Gene3D" id="3.40.50.300">
    <property type="entry name" value="P-loop containing nucleotide triphosphate hydrolases"/>
    <property type="match status" value="1"/>
</dbReference>
<comment type="subcellular location">
    <subcellularLocation>
        <location evidence="1 11">Nucleus</location>
    </subcellularLocation>
</comment>
<keyword evidence="4 10" id="KW-0547">Nucleotide-binding</keyword>
<dbReference type="Pfam" id="PF00493">
    <property type="entry name" value="MCM"/>
    <property type="match status" value="1"/>
</dbReference>
<organism evidence="16">
    <name type="scientific">Thelazia callipaeda</name>
    <name type="common">Oriental eyeworm</name>
    <name type="synonym">Parasitic nematode</name>
    <dbReference type="NCBI Taxonomy" id="103827"/>
    <lineage>
        <taxon>Eukaryota</taxon>
        <taxon>Metazoa</taxon>
        <taxon>Ecdysozoa</taxon>
        <taxon>Nematoda</taxon>
        <taxon>Chromadorea</taxon>
        <taxon>Rhabditida</taxon>
        <taxon>Spirurina</taxon>
        <taxon>Spiruromorpha</taxon>
        <taxon>Thelazioidea</taxon>
        <taxon>Thelaziidae</taxon>
        <taxon>Thelazia</taxon>
    </lineage>
</organism>
<evidence type="ECO:0000256" key="10">
    <source>
        <dbReference type="RuleBase" id="RU004070"/>
    </source>
</evidence>
<dbReference type="InterPro" id="IPR033762">
    <property type="entry name" value="MCM_OB"/>
</dbReference>
<dbReference type="PRINTS" id="PR01659">
    <property type="entry name" value="MCMPROTEIN3"/>
</dbReference>
<dbReference type="EC" id="3.6.4.12" evidence="11"/>
<comment type="function">
    <text evidence="11">Acts as component of the MCM2-7 complex (MCM complex) which is the replicative helicase essential for 'once per cell cycle' DNA replication initiation and elongation in eukaryotic cells. The active ATPase sites in the MCM2-7 ring are formed through the interaction surfaces of two neighboring subunits such that a critical structure of a conserved arginine finger motif is provided in trans relative to the ATP-binding site of the Walker A box of the adjacent subunit. The six ATPase active sites, however, are likely to contribute differentially to the complex helicase activity.</text>
</comment>
<keyword evidence="5 11" id="KW-0378">Hydrolase</keyword>
<evidence type="ECO:0000256" key="9">
    <source>
        <dbReference type="ARBA" id="ARBA00023242"/>
    </source>
</evidence>
<dbReference type="Proteomes" id="UP000276776">
    <property type="component" value="Unassembled WGS sequence"/>
</dbReference>
<feature type="compositionally biased region" description="Polar residues" evidence="12">
    <location>
        <begin position="707"/>
        <end position="717"/>
    </location>
</feature>
<evidence type="ECO:0000256" key="3">
    <source>
        <dbReference type="ARBA" id="ARBA00022705"/>
    </source>
</evidence>
<dbReference type="PANTHER" id="PTHR11630">
    <property type="entry name" value="DNA REPLICATION LICENSING FACTOR MCM FAMILY MEMBER"/>
    <property type="match status" value="1"/>
</dbReference>
<evidence type="ECO:0000256" key="5">
    <source>
        <dbReference type="ARBA" id="ARBA00022801"/>
    </source>
</evidence>
<reference evidence="14 15" key="2">
    <citation type="submission" date="2018-11" db="EMBL/GenBank/DDBJ databases">
        <authorList>
            <consortium name="Pathogen Informatics"/>
        </authorList>
    </citation>
    <scope>NUCLEOTIDE SEQUENCE [LARGE SCALE GENOMIC DNA]</scope>
</reference>
<dbReference type="EMBL" id="UYYF01000406">
    <property type="protein sequence ID" value="VDM98054.1"/>
    <property type="molecule type" value="Genomic_DNA"/>
</dbReference>
<dbReference type="PROSITE" id="PS50051">
    <property type="entry name" value="MCM_2"/>
    <property type="match status" value="1"/>
</dbReference>
<dbReference type="InterPro" id="IPR003593">
    <property type="entry name" value="AAA+_ATPase"/>
</dbReference>
<dbReference type="GO" id="GO:0006271">
    <property type="term" value="P:DNA strand elongation involved in DNA replication"/>
    <property type="evidence" value="ECO:0007669"/>
    <property type="project" value="TreeGrafter"/>
</dbReference>
<evidence type="ECO:0000256" key="8">
    <source>
        <dbReference type="ARBA" id="ARBA00023125"/>
    </source>
</evidence>
<evidence type="ECO:0000313" key="16">
    <source>
        <dbReference type="WBParaSite" id="TCLT_0000222001-mRNA-1"/>
    </source>
</evidence>
<evidence type="ECO:0000313" key="15">
    <source>
        <dbReference type="Proteomes" id="UP000276776"/>
    </source>
</evidence>